<organism evidence="3 4">
    <name type="scientific">Lophium mytilinum</name>
    <dbReference type="NCBI Taxonomy" id="390894"/>
    <lineage>
        <taxon>Eukaryota</taxon>
        <taxon>Fungi</taxon>
        <taxon>Dikarya</taxon>
        <taxon>Ascomycota</taxon>
        <taxon>Pezizomycotina</taxon>
        <taxon>Dothideomycetes</taxon>
        <taxon>Pleosporomycetidae</taxon>
        <taxon>Mytilinidiales</taxon>
        <taxon>Mytilinidiaceae</taxon>
        <taxon>Lophium</taxon>
    </lineage>
</organism>
<accession>A0A6A6R3W6</accession>
<dbReference type="Gene3D" id="3.30.710.10">
    <property type="entry name" value="Potassium Channel Kv1.1, Chain A"/>
    <property type="match status" value="1"/>
</dbReference>
<protein>
    <recommendedName>
        <fullName evidence="2">BTB domain-containing protein</fullName>
    </recommendedName>
</protein>
<dbReference type="CDD" id="cd18186">
    <property type="entry name" value="BTB_POZ_ZBTB_KLHL-like"/>
    <property type="match status" value="1"/>
</dbReference>
<dbReference type="PANTHER" id="PTHR47843">
    <property type="entry name" value="BTB DOMAIN-CONTAINING PROTEIN-RELATED"/>
    <property type="match status" value="1"/>
</dbReference>
<feature type="compositionally biased region" description="Basic residues" evidence="1">
    <location>
        <begin position="323"/>
        <end position="333"/>
    </location>
</feature>
<dbReference type="EMBL" id="MU004184">
    <property type="protein sequence ID" value="KAF2499024.1"/>
    <property type="molecule type" value="Genomic_DNA"/>
</dbReference>
<evidence type="ECO:0000313" key="3">
    <source>
        <dbReference type="EMBL" id="KAF2499024.1"/>
    </source>
</evidence>
<reference evidence="3" key="1">
    <citation type="journal article" date="2020" name="Stud. Mycol.">
        <title>101 Dothideomycetes genomes: a test case for predicting lifestyles and emergence of pathogens.</title>
        <authorList>
            <person name="Haridas S."/>
            <person name="Albert R."/>
            <person name="Binder M."/>
            <person name="Bloem J."/>
            <person name="Labutti K."/>
            <person name="Salamov A."/>
            <person name="Andreopoulos B."/>
            <person name="Baker S."/>
            <person name="Barry K."/>
            <person name="Bills G."/>
            <person name="Bluhm B."/>
            <person name="Cannon C."/>
            <person name="Castanera R."/>
            <person name="Culley D."/>
            <person name="Daum C."/>
            <person name="Ezra D."/>
            <person name="Gonzalez J."/>
            <person name="Henrissat B."/>
            <person name="Kuo A."/>
            <person name="Liang C."/>
            <person name="Lipzen A."/>
            <person name="Lutzoni F."/>
            <person name="Magnuson J."/>
            <person name="Mondo S."/>
            <person name="Nolan M."/>
            <person name="Ohm R."/>
            <person name="Pangilinan J."/>
            <person name="Park H.-J."/>
            <person name="Ramirez L."/>
            <person name="Alfaro M."/>
            <person name="Sun H."/>
            <person name="Tritt A."/>
            <person name="Yoshinaga Y."/>
            <person name="Zwiers L.-H."/>
            <person name="Turgeon B."/>
            <person name="Goodwin S."/>
            <person name="Spatafora J."/>
            <person name="Crous P."/>
            <person name="Grigoriev I."/>
        </authorList>
    </citation>
    <scope>NUCLEOTIDE SEQUENCE</scope>
    <source>
        <strain evidence="3">CBS 269.34</strain>
    </source>
</reference>
<feature type="region of interest" description="Disordered" evidence="1">
    <location>
        <begin position="304"/>
        <end position="333"/>
    </location>
</feature>
<dbReference type="InterPro" id="IPR011333">
    <property type="entry name" value="SKP1/BTB/POZ_sf"/>
</dbReference>
<dbReference type="Pfam" id="PF00651">
    <property type="entry name" value="BTB"/>
    <property type="match status" value="1"/>
</dbReference>
<evidence type="ECO:0000313" key="4">
    <source>
        <dbReference type="Proteomes" id="UP000799750"/>
    </source>
</evidence>
<dbReference type="SUPFAM" id="SSF54695">
    <property type="entry name" value="POZ domain"/>
    <property type="match status" value="1"/>
</dbReference>
<dbReference type="OrthoDB" id="194443at2759"/>
<proteinExistence type="predicted"/>
<evidence type="ECO:0000256" key="1">
    <source>
        <dbReference type="SAM" id="MobiDB-lite"/>
    </source>
</evidence>
<dbReference type="InterPro" id="IPR000210">
    <property type="entry name" value="BTB/POZ_dom"/>
</dbReference>
<name>A0A6A6R3W6_9PEZI</name>
<gene>
    <name evidence="3" type="ORF">BU16DRAFT_557357</name>
</gene>
<keyword evidence="4" id="KW-1185">Reference proteome</keyword>
<dbReference type="PANTHER" id="PTHR47843:SF2">
    <property type="entry name" value="BTB DOMAIN-CONTAINING PROTEIN"/>
    <property type="match status" value="1"/>
</dbReference>
<feature type="domain" description="BTB" evidence="2">
    <location>
        <begin position="78"/>
        <end position="147"/>
    </location>
</feature>
<dbReference type="Proteomes" id="UP000799750">
    <property type="component" value="Unassembled WGS sequence"/>
</dbReference>
<sequence length="333" mass="37985">MFYDGWQDDIAHGSASPPSPFIPNTIISELEEAIPSPIMADEEFHDAPEYAPKRALEPPSPPSRKRKRPSFLALKDQTIVTLKVGPDAQPLSIHREMICQSSKYFTKAFKGGFKEAEENCIAFKDVEVLTAQRFMHWLYTNTLEDEEGDETGEVALSPLDLTHLYVFGDRYDVPELRNQIMRELEFCKPDGNDINAAVIIYAYDNLPDDSHLCRWLVRWYAHYWDPNGTTSAQPDLLEDDLPPAFVLSVAIMCRKRFQNLSSKHSYRPRYGGQYGNAYCEHHDHGDNADAKKACREECNRLHERRVARDKAEASRKQSEGDKAKKKASKASNT</sequence>
<dbReference type="PROSITE" id="PS50097">
    <property type="entry name" value="BTB"/>
    <property type="match status" value="1"/>
</dbReference>
<dbReference type="AlphaFoldDB" id="A0A6A6R3W6"/>
<evidence type="ECO:0000259" key="2">
    <source>
        <dbReference type="PROSITE" id="PS50097"/>
    </source>
</evidence>
<dbReference type="SMART" id="SM00225">
    <property type="entry name" value="BTB"/>
    <property type="match status" value="1"/>
</dbReference>
<feature type="compositionally biased region" description="Basic and acidic residues" evidence="1">
    <location>
        <begin position="304"/>
        <end position="322"/>
    </location>
</feature>